<feature type="region of interest" description="Disordered" evidence="9">
    <location>
        <begin position="887"/>
        <end position="927"/>
    </location>
</feature>
<dbReference type="SMART" id="SM00220">
    <property type="entry name" value="S_TKc"/>
    <property type="match status" value="1"/>
</dbReference>
<gene>
    <name evidence="13" type="primary">MINK1</name>
</gene>
<dbReference type="PANTHER" id="PTHR47096:SF1">
    <property type="entry name" value="MISSHAPEN LIKE KINASE 1"/>
    <property type="match status" value="1"/>
</dbReference>
<feature type="compositionally biased region" description="Low complexity" evidence="9">
    <location>
        <begin position="371"/>
        <end position="382"/>
    </location>
</feature>
<evidence type="ECO:0000256" key="5">
    <source>
        <dbReference type="ARBA" id="ARBA00022741"/>
    </source>
</evidence>
<evidence type="ECO:0000256" key="3">
    <source>
        <dbReference type="ARBA" id="ARBA00022527"/>
    </source>
</evidence>
<dbReference type="InterPro" id="IPR051700">
    <property type="entry name" value="STE20_Ser-Thr_kinase"/>
</dbReference>
<keyword evidence="3" id="KW-0723">Serine/threonine-protein kinase</keyword>
<dbReference type="InterPro" id="IPR011009">
    <property type="entry name" value="Kinase-like_dom_sf"/>
</dbReference>
<feature type="compositionally biased region" description="Polar residues" evidence="9">
    <location>
        <begin position="900"/>
        <end position="914"/>
    </location>
</feature>
<dbReference type="InterPro" id="IPR008271">
    <property type="entry name" value="Ser/Thr_kinase_AS"/>
</dbReference>
<feature type="compositionally biased region" description="Basic and acidic residues" evidence="9">
    <location>
        <begin position="398"/>
        <end position="468"/>
    </location>
</feature>
<dbReference type="CDD" id="cd06636">
    <property type="entry name" value="STKc_MAP4K4_6_N"/>
    <property type="match status" value="1"/>
</dbReference>
<dbReference type="Gene3D" id="1.10.510.10">
    <property type="entry name" value="Transferase(Phosphotransferase) domain 1"/>
    <property type="match status" value="1"/>
</dbReference>
<proteinExistence type="inferred from homology"/>
<evidence type="ECO:0000256" key="1">
    <source>
        <dbReference type="ARBA" id="ARBA00008874"/>
    </source>
</evidence>
<feature type="compositionally biased region" description="Polar residues" evidence="9">
    <location>
        <begin position="535"/>
        <end position="550"/>
    </location>
</feature>
<evidence type="ECO:0000259" key="11">
    <source>
        <dbReference type="PROSITE" id="PS50219"/>
    </source>
</evidence>
<dbReference type="SUPFAM" id="SSF56112">
    <property type="entry name" value="Protein kinase-like (PK-like)"/>
    <property type="match status" value="1"/>
</dbReference>
<organism evidence="12 13">
    <name type="scientific">Equus przewalskii</name>
    <name type="common">Przewalski's horse</name>
    <name type="synonym">Equus caballus przewalskii</name>
    <dbReference type="NCBI Taxonomy" id="9798"/>
    <lineage>
        <taxon>Eukaryota</taxon>
        <taxon>Metazoa</taxon>
        <taxon>Chordata</taxon>
        <taxon>Craniata</taxon>
        <taxon>Vertebrata</taxon>
        <taxon>Euteleostomi</taxon>
        <taxon>Mammalia</taxon>
        <taxon>Eutheria</taxon>
        <taxon>Laurasiatheria</taxon>
        <taxon>Perissodactyla</taxon>
        <taxon>Equidae</taxon>
        <taxon>Equus</taxon>
    </lineage>
</organism>
<comment type="similarity">
    <text evidence="1">Belongs to the protein kinase superfamily. STE Ser/Thr protein kinase family. STE20 subfamily.</text>
</comment>
<dbReference type="PROSITE" id="PS00108">
    <property type="entry name" value="PROTEIN_KINASE_ST"/>
    <property type="match status" value="1"/>
</dbReference>
<evidence type="ECO:0000256" key="9">
    <source>
        <dbReference type="SAM" id="MobiDB-lite"/>
    </source>
</evidence>
<evidence type="ECO:0000313" key="13">
    <source>
        <dbReference type="RefSeq" id="XP_070419258.1"/>
    </source>
</evidence>
<feature type="domain" description="CNH" evidence="11">
    <location>
        <begin position="1004"/>
        <end position="1291"/>
    </location>
</feature>
<dbReference type="RefSeq" id="XP_070419258.1">
    <property type="nucleotide sequence ID" value="XM_070563157.1"/>
</dbReference>
<keyword evidence="6" id="KW-0418">Kinase</keyword>
<accession>A0ABM4JTJ2</accession>
<feature type="compositionally biased region" description="Basic and acidic residues" evidence="9">
    <location>
        <begin position="789"/>
        <end position="806"/>
    </location>
</feature>
<keyword evidence="4" id="KW-0808">Transferase</keyword>
<feature type="compositionally biased region" description="Pro residues" evidence="9">
    <location>
        <begin position="552"/>
        <end position="566"/>
    </location>
</feature>
<feature type="compositionally biased region" description="Acidic residues" evidence="9">
    <location>
        <begin position="317"/>
        <end position="333"/>
    </location>
</feature>
<evidence type="ECO:0000256" key="2">
    <source>
        <dbReference type="ARBA" id="ARBA00012513"/>
    </source>
</evidence>
<feature type="compositionally biased region" description="Low complexity" evidence="9">
    <location>
        <begin position="481"/>
        <end position="500"/>
    </location>
</feature>
<feature type="region of interest" description="Disordered" evidence="9">
    <location>
        <begin position="363"/>
        <end position="385"/>
    </location>
</feature>
<feature type="compositionally biased region" description="Basic and acidic residues" evidence="9">
    <location>
        <begin position="721"/>
        <end position="733"/>
    </location>
</feature>
<feature type="region of interest" description="Disordered" evidence="9">
    <location>
        <begin position="397"/>
        <end position="871"/>
    </location>
</feature>
<evidence type="ECO:0000256" key="8">
    <source>
        <dbReference type="PROSITE-ProRule" id="PRU10141"/>
    </source>
</evidence>
<dbReference type="InterPro" id="IPR000719">
    <property type="entry name" value="Prot_kinase_dom"/>
</dbReference>
<dbReference type="InterPro" id="IPR017441">
    <property type="entry name" value="Protein_kinase_ATP_BS"/>
</dbReference>
<dbReference type="EC" id="2.7.11.1" evidence="2"/>
<feature type="domain" description="Protein kinase" evidence="10">
    <location>
        <begin position="25"/>
        <end position="289"/>
    </location>
</feature>
<keyword evidence="12" id="KW-1185">Reference proteome</keyword>
<feature type="region of interest" description="Disordered" evidence="9">
    <location>
        <begin position="299"/>
        <end position="347"/>
    </location>
</feature>
<dbReference type="PROSITE" id="PS00107">
    <property type="entry name" value="PROTEIN_KINASE_ATP"/>
    <property type="match status" value="1"/>
</dbReference>
<name>A0ABM4JTJ2_EQUPR</name>
<dbReference type="Proteomes" id="UP001652662">
    <property type="component" value="Chromosome 10"/>
</dbReference>
<dbReference type="SMART" id="SM00036">
    <property type="entry name" value="CNH"/>
    <property type="match status" value="1"/>
</dbReference>
<keyword evidence="7 8" id="KW-0067">ATP-binding</keyword>
<dbReference type="Pfam" id="PF00069">
    <property type="entry name" value="Pkinase"/>
    <property type="match status" value="1"/>
</dbReference>
<feature type="binding site" evidence="8">
    <location>
        <position position="54"/>
    </location>
    <ligand>
        <name>ATP</name>
        <dbReference type="ChEBI" id="CHEBI:30616"/>
    </ligand>
</feature>
<evidence type="ECO:0000256" key="7">
    <source>
        <dbReference type="ARBA" id="ARBA00022840"/>
    </source>
</evidence>
<feature type="compositionally biased region" description="Basic and acidic residues" evidence="9">
    <location>
        <begin position="523"/>
        <end position="533"/>
    </location>
</feature>
<dbReference type="PROSITE" id="PS50011">
    <property type="entry name" value="PROTEIN_KINASE_DOM"/>
    <property type="match status" value="1"/>
</dbReference>
<feature type="compositionally biased region" description="Polar residues" evidence="9">
    <location>
        <begin position="655"/>
        <end position="667"/>
    </location>
</feature>
<keyword evidence="5 8" id="KW-0547">Nucleotide-binding</keyword>
<reference evidence="13" key="1">
    <citation type="submission" date="2025-08" db="UniProtKB">
        <authorList>
            <consortium name="RefSeq"/>
        </authorList>
    </citation>
    <scope>IDENTIFICATION</scope>
    <source>
        <tissue evidence="13">Blood</tissue>
    </source>
</reference>
<evidence type="ECO:0000313" key="12">
    <source>
        <dbReference type="Proteomes" id="UP001652662"/>
    </source>
</evidence>
<dbReference type="GeneID" id="103560662"/>
<dbReference type="PANTHER" id="PTHR47096">
    <property type="entry name" value="MISSHAPEN LIKE KINASE 1"/>
    <property type="match status" value="1"/>
</dbReference>
<dbReference type="PROSITE" id="PS50219">
    <property type="entry name" value="CNH"/>
    <property type="match status" value="1"/>
</dbReference>
<evidence type="ECO:0000256" key="4">
    <source>
        <dbReference type="ARBA" id="ARBA00022679"/>
    </source>
</evidence>
<dbReference type="InterPro" id="IPR001180">
    <property type="entry name" value="CNH_dom"/>
</dbReference>
<evidence type="ECO:0000256" key="6">
    <source>
        <dbReference type="ARBA" id="ARBA00022777"/>
    </source>
</evidence>
<feature type="compositionally biased region" description="Acidic residues" evidence="9">
    <location>
        <begin position="813"/>
        <end position="826"/>
    </location>
</feature>
<evidence type="ECO:0000259" key="10">
    <source>
        <dbReference type="PROSITE" id="PS50011"/>
    </source>
</evidence>
<feature type="compositionally biased region" description="Pro residues" evidence="9">
    <location>
        <begin position="701"/>
        <end position="714"/>
    </location>
</feature>
<dbReference type="Gene3D" id="3.30.200.20">
    <property type="entry name" value="Phosphorylase Kinase, domain 1"/>
    <property type="match status" value="1"/>
</dbReference>
<dbReference type="Pfam" id="PF00780">
    <property type="entry name" value="CNH"/>
    <property type="match status" value="1"/>
</dbReference>
<sequence>MGDPAPARSLDDIDLSALRDPAGIFELVEVVGNGTYGQVYKGRHVKTGQLAAIKVMDVTEDEEEEIKQEINMLKKYSHHRNIATYYGAFIKKSPPGNDDQLWLVMEFCGAGSVTDLVKNTKGNALKEDCIAYICREILRGLAHLHAHKVIHRDIKGQNVLLTENAEVKLVDFGVSAQLDRTVGRRNTFIGTPYWMAPEVIACDENPDATYDYRSDIWSLGITAIEMAEGAPPLCDMHPMRALFLIPRNPPPRLKSKKWSKKFIDFIDTCLIKTYLSRPPTEQLLKFPFIRDQPTERQVRIQLKDHIDRSRKKRGEKEETEYEYSGSEEEDDSHGEEGEPSSIMNVPGESTLRREFLRLQQENKSNSEALKQQQQQQLQQQQQRDPEAHIKHLLHQRQRRIEEQKEERRRVEEQQRREREQRKLQEKEQQRRLEDMQALRREEERRQAEREQEYKRKQLEEQRQSERLQRQLQQEHAYLKSLQQQQQQQQLQKQQQQQQQQILPGDRKPLYHYGRGINPADKPAWAREVEERTRMNKQQNSPLAKTKPSSTGPEPPVPQASPGPPGPLSQTPPMQRPVEPQEGPHKSLQDQPTRNLAAFPASHDPDPAVPTPTATPSARGAVIRQNSDPTSEGPGPSPNPPAWVRPDNEAPPKVPQRTSSIATALNTSGAGGSRPAQAVRARPRSNSAWQIYLQRRAERGTPKPPGPPAQPPGPPNACSNPDLRRSDPGWERSDSVLPASHGHLPQAGSLERNRVGASSKLDSSPVLSPGNKAKPDDHRSRPGRPADFVLLKERTMDEAPRPPKKAMDYSSSSEEVESSEDEEEESNGEPSEGSRDTPGARSDGDTDSVSTMVVHDVEEIAGTQTPYGGGTMVVQRTPEEERSLLHADSNGYTNLPDVVQPSHSPTESSRGQSPPSKEGGGDYQSRGLVKAPGKSSFTMFVDLGIYQPGGSGDTIPITALVGGEGSRLDQLQYDVRKGSVVNVNPTNTRAHSETPEIRKYKKRFNSEILCAALWGVNLLVGTENGLMLLDRSGQGKVYGLIGRRRFQQMDVLEGLNLLITISGKRNKLRVYYLSWLRNKILHNDPEVEKKQGWTTVGDMEGCGHYRVVKYERIKFLVIALKNSVEVYAWAPKPYHKFMAFKSFADLPHRPLLVDLTVEEGQRLKVIYGSSAGFHAVDVDSGNSYDIYIPVHIQSQITPHAIIFLPNTDGMEMLLCYEDEGVYVNTYGRIIKDVVLQWGEMPTSVAYICSNQIMGWGEKAIEIRSVETGHLDGVFMHKRAQRLKFLCERNDKVFFASVRSGGSSQVYFMTLNRNCIMNW</sequence>
<protein>
    <recommendedName>
        <fullName evidence="2">non-specific serine/threonine protein kinase</fullName>
        <ecNumber evidence="2">2.7.11.1</ecNumber>
    </recommendedName>
</protein>